<dbReference type="PROSITE" id="PS50837">
    <property type="entry name" value="NACHT"/>
    <property type="match status" value="1"/>
</dbReference>
<evidence type="ECO:0000313" key="4">
    <source>
        <dbReference type="EMBL" id="KAK6496744.1"/>
    </source>
</evidence>
<keyword evidence="5" id="KW-1185">Reference proteome</keyword>
<dbReference type="InterPro" id="IPR056884">
    <property type="entry name" value="NPHP3-like_N"/>
</dbReference>
<dbReference type="InterPro" id="IPR054471">
    <property type="entry name" value="GPIID_WHD"/>
</dbReference>
<sequence length="1086" mass="122617">MDPGSVIFNNDRHVKAAIQTGNLSIAPGGTLNITPSKDDAKLKKDDEINILRALYRPEAQKHKDRNPEPVRGTCEWFISHPTFHDWETNPSKILWVSADPGSGKSVLAKYLVDSVLRTTESRTTCYFFFKDSLDGRTTTTALCSIYQLFEQKRSLLSDNIIERFNIAGERFCDSFDKLWSTFLTVTKDECAGEVVCILDALDECKKEDRSELIAKLQQLYKGGTGSNLKFLITSRPNAEIGYGLHPLEFPASLIHLSGEGDAERDKISKEIEIFIDARVKRIGEKLNWTDSKTDGLLKALRAIPNRTYLWVHLTLELIESSPSTYINHMGVVSRLPGTVNEAYEGILSRGSRAGDTGLLHSGWPPGIEPTELLLKILVAAARPLRLREMILAMQLASSEDYHSYKELPFSEWTEQEIKDYIQNLCGFFVVVIDSTVFLIHQTAKEFLIENQGLEFQIVNSGSFRWKNSLRMSDCHEVLFNACVRYLYFPEFESGCHMPSSIAGRVRRRIFLDYSASHWTAHLRNAQVRLDDQKIKSIVEMCDPGSRRCYTWFQAYWATTNMDIPRNISILMVASYFGVQDVVSFVLEARSTHKIDINAVDSTYKRSALSWAAKNGFEDIVDELLKYRYRSWPLFLSGKAKVDSLDRYRRTPLTYAVWGGHTVVVDHLLRAGANPTMEDDVEGTPISYAICAGHNGIKEKLFGAIGITNGDFNPPLVLDPPRSMKQRNPTDFFSFRVDSKDFIVGKLLLSAVGEGHEELVELLLGTNKIDLEVRNQDGRTLLMEAMYRGKFKMVRLLLEKGADITATGSDGQTMLAYAVSSGNEDLVRFLLDNGSNIEAADREGKTPLFYAVSSGNEDLVRFLLDSGSNIEAADREGKTPLFYAVYANRYSPRDNEAVLRLLLGRGADIEATDINGFTPLSWLVINSDVDPSIHTYTKPSSRQMYTCQRLIREGASLRTRIARGKPFRLLYHAIYTKNVWLVEELLKWGASLEERDESGPTPLFYALRLSRGETFFIARPDRTTRIIQLLLAKGAKTEVTGANQKTLRLYTPSLLDPLQFEVQNERNGPWIVTPIEDIDMSDYLSSE</sequence>
<reference evidence="4 5" key="1">
    <citation type="submission" date="2023-08" db="EMBL/GenBank/DDBJ databases">
        <authorList>
            <person name="Palmer J.M."/>
        </authorList>
    </citation>
    <scope>NUCLEOTIDE SEQUENCE [LARGE SCALE GENOMIC DNA]</scope>
    <source>
        <strain evidence="4 5">TWF481</strain>
    </source>
</reference>
<protein>
    <recommendedName>
        <fullName evidence="3">NACHT domain-containing protein</fullName>
    </recommendedName>
</protein>
<evidence type="ECO:0000256" key="2">
    <source>
        <dbReference type="PROSITE-ProRule" id="PRU00023"/>
    </source>
</evidence>
<evidence type="ECO:0000313" key="5">
    <source>
        <dbReference type="Proteomes" id="UP001370758"/>
    </source>
</evidence>
<dbReference type="Gene3D" id="3.40.50.300">
    <property type="entry name" value="P-loop containing nucleotide triphosphate hydrolases"/>
    <property type="match status" value="1"/>
</dbReference>
<dbReference type="InterPro" id="IPR051616">
    <property type="entry name" value="Cul2-RING_E3_ligase_SR"/>
</dbReference>
<gene>
    <name evidence="4" type="ORF">TWF481_001732</name>
</gene>
<comment type="caution">
    <text evidence="4">The sequence shown here is derived from an EMBL/GenBank/DDBJ whole genome shotgun (WGS) entry which is preliminary data.</text>
</comment>
<dbReference type="InterPro" id="IPR002110">
    <property type="entry name" value="Ankyrin_rpt"/>
</dbReference>
<feature type="repeat" description="ANK" evidence="2">
    <location>
        <begin position="647"/>
        <end position="679"/>
    </location>
</feature>
<name>A0AAV9VW42_9PEZI</name>
<dbReference type="Pfam" id="PF22939">
    <property type="entry name" value="WHD_GPIID"/>
    <property type="match status" value="1"/>
</dbReference>
<feature type="domain" description="NACHT" evidence="3">
    <location>
        <begin position="92"/>
        <end position="238"/>
    </location>
</feature>
<proteinExistence type="predicted"/>
<dbReference type="Pfam" id="PF13637">
    <property type="entry name" value="Ank_4"/>
    <property type="match status" value="1"/>
</dbReference>
<feature type="repeat" description="ANK" evidence="2">
    <location>
        <begin position="842"/>
        <end position="874"/>
    </location>
</feature>
<dbReference type="InterPro" id="IPR036770">
    <property type="entry name" value="Ankyrin_rpt-contain_sf"/>
</dbReference>
<keyword evidence="1" id="KW-0677">Repeat</keyword>
<evidence type="ECO:0000256" key="1">
    <source>
        <dbReference type="ARBA" id="ARBA00022737"/>
    </source>
</evidence>
<dbReference type="PANTHER" id="PTHR46224">
    <property type="entry name" value="ANKYRIN REPEAT FAMILY PROTEIN"/>
    <property type="match status" value="1"/>
</dbReference>
<dbReference type="PROSITE" id="PS50088">
    <property type="entry name" value="ANK_REPEAT"/>
    <property type="match status" value="5"/>
</dbReference>
<dbReference type="Pfam" id="PF24883">
    <property type="entry name" value="NPHP3_N"/>
    <property type="match status" value="1"/>
</dbReference>
<dbReference type="PRINTS" id="PR01415">
    <property type="entry name" value="ANKYRIN"/>
</dbReference>
<dbReference type="SUPFAM" id="SSF52540">
    <property type="entry name" value="P-loop containing nucleoside triphosphate hydrolases"/>
    <property type="match status" value="1"/>
</dbReference>
<keyword evidence="2" id="KW-0040">ANK repeat</keyword>
<dbReference type="AlphaFoldDB" id="A0AAV9VW42"/>
<feature type="repeat" description="ANK" evidence="2">
    <location>
        <begin position="776"/>
        <end position="808"/>
    </location>
</feature>
<dbReference type="Proteomes" id="UP001370758">
    <property type="component" value="Unassembled WGS sequence"/>
</dbReference>
<dbReference type="Pfam" id="PF00023">
    <property type="entry name" value="Ank"/>
    <property type="match status" value="1"/>
</dbReference>
<organism evidence="4 5">
    <name type="scientific">Arthrobotrys musiformis</name>
    <dbReference type="NCBI Taxonomy" id="47236"/>
    <lineage>
        <taxon>Eukaryota</taxon>
        <taxon>Fungi</taxon>
        <taxon>Dikarya</taxon>
        <taxon>Ascomycota</taxon>
        <taxon>Pezizomycotina</taxon>
        <taxon>Orbiliomycetes</taxon>
        <taxon>Orbiliales</taxon>
        <taxon>Orbiliaceae</taxon>
        <taxon>Arthrobotrys</taxon>
    </lineage>
</organism>
<dbReference type="SMART" id="SM00248">
    <property type="entry name" value="ANK"/>
    <property type="match status" value="9"/>
</dbReference>
<feature type="repeat" description="ANK" evidence="2">
    <location>
        <begin position="809"/>
        <end position="841"/>
    </location>
</feature>
<feature type="repeat" description="ANK" evidence="2">
    <location>
        <begin position="875"/>
        <end position="913"/>
    </location>
</feature>
<dbReference type="PANTHER" id="PTHR46224:SF64">
    <property type="entry name" value="IQ MOTIF AND ANKYRIN REPEAT DOMAIN-CONTAINING PROTEIN 1"/>
    <property type="match status" value="1"/>
</dbReference>
<dbReference type="EMBL" id="JAVHJL010000010">
    <property type="protein sequence ID" value="KAK6496744.1"/>
    <property type="molecule type" value="Genomic_DNA"/>
</dbReference>
<accession>A0AAV9VW42</accession>
<dbReference type="InterPro" id="IPR007111">
    <property type="entry name" value="NACHT_NTPase"/>
</dbReference>
<evidence type="ECO:0000259" key="3">
    <source>
        <dbReference type="PROSITE" id="PS50837"/>
    </source>
</evidence>
<dbReference type="Pfam" id="PF12796">
    <property type="entry name" value="Ank_2"/>
    <property type="match status" value="1"/>
</dbReference>
<dbReference type="SUPFAM" id="SSF48403">
    <property type="entry name" value="Ankyrin repeat"/>
    <property type="match status" value="3"/>
</dbReference>
<dbReference type="InterPro" id="IPR027417">
    <property type="entry name" value="P-loop_NTPase"/>
</dbReference>
<dbReference type="Gene3D" id="1.25.40.20">
    <property type="entry name" value="Ankyrin repeat-containing domain"/>
    <property type="match status" value="4"/>
</dbReference>
<dbReference type="PROSITE" id="PS50297">
    <property type="entry name" value="ANK_REP_REGION"/>
    <property type="match status" value="5"/>
</dbReference>